<feature type="non-terminal residue" evidence="2">
    <location>
        <position position="1"/>
    </location>
</feature>
<evidence type="ECO:0000256" key="1">
    <source>
        <dbReference type="SAM" id="MobiDB-lite"/>
    </source>
</evidence>
<comment type="caution">
    <text evidence="2">The sequence shown here is derived from an EMBL/GenBank/DDBJ whole genome shotgun (WGS) entry which is preliminary data.</text>
</comment>
<dbReference type="EMBL" id="SNRY01001134">
    <property type="protein sequence ID" value="KAA6333270.1"/>
    <property type="molecule type" value="Genomic_DNA"/>
</dbReference>
<dbReference type="AlphaFoldDB" id="A0A5J4RJE7"/>
<reference evidence="2" key="1">
    <citation type="submission" date="2019-03" db="EMBL/GenBank/DDBJ databases">
        <title>Single cell metagenomics reveals metabolic interactions within the superorganism composed of flagellate Streblomastix strix and complex community of Bacteroidetes bacteria on its surface.</title>
        <authorList>
            <person name="Treitli S.C."/>
            <person name="Kolisko M."/>
            <person name="Husnik F."/>
            <person name="Keeling P."/>
            <person name="Hampl V."/>
        </authorList>
    </citation>
    <scope>NUCLEOTIDE SEQUENCE</scope>
    <source>
        <strain evidence="2">STM</strain>
    </source>
</reference>
<name>A0A5J4RJE7_9ZZZZ</name>
<feature type="region of interest" description="Disordered" evidence="1">
    <location>
        <begin position="1"/>
        <end position="25"/>
    </location>
</feature>
<protein>
    <submittedName>
        <fullName evidence="2">Uncharacterized protein</fullName>
    </submittedName>
</protein>
<accession>A0A5J4RJE7</accession>
<organism evidence="2">
    <name type="scientific">termite gut metagenome</name>
    <dbReference type="NCBI Taxonomy" id="433724"/>
    <lineage>
        <taxon>unclassified sequences</taxon>
        <taxon>metagenomes</taxon>
        <taxon>organismal metagenomes</taxon>
    </lineage>
</organism>
<proteinExistence type="predicted"/>
<evidence type="ECO:0000313" key="2">
    <source>
        <dbReference type="EMBL" id="KAA6333270.1"/>
    </source>
</evidence>
<gene>
    <name evidence="2" type="ORF">EZS27_018304</name>
</gene>
<sequence length="112" mass="13255">PGMEVMFKRKSEEDEDTRMQYEEKTKKDKKRIESIYGKHINGLGTRIVRKRREIYLFTSEDIDNEDIISMLENTPTYSRSRTSLKKIQEKAVLEENTSIRNYIGDDGVITFQ</sequence>